<dbReference type="InterPro" id="IPR039361">
    <property type="entry name" value="Cyclin"/>
</dbReference>
<evidence type="ECO:0000313" key="3">
    <source>
        <dbReference type="EMBL" id="KAL3767922.1"/>
    </source>
</evidence>
<comment type="similarity">
    <text evidence="1">Belongs to the cyclin family.</text>
</comment>
<protein>
    <recommendedName>
        <fullName evidence="2">Cyclin-like domain-containing protein</fullName>
    </recommendedName>
</protein>
<keyword evidence="1" id="KW-0195">Cyclin</keyword>
<reference evidence="3 4" key="1">
    <citation type="submission" date="2024-10" db="EMBL/GenBank/DDBJ databases">
        <title>Updated reference genomes for cyclostephanoid diatoms.</title>
        <authorList>
            <person name="Roberts W.R."/>
            <person name="Alverson A.J."/>
        </authorList>
    </citation>
    <scope>NUCLEOTIDE SEQUENCE [LARGE SCALE GENOMIC DNA]</scope>
    <source>
        <strain evidence="3 4">AJA010-31</strain>
    </source>
</reference>
<dbReference type="Pfam" id="PF00134">
    <property type="entry name" value="Cyclin_N"/>
    <property type="match status" value="1"/>
</dbReference>
<gene>
    <name evidence="3" type="ORF">ACHAWO_001818</name>
</gene>
<evidence type="ECO:0000259" key="2">
    <source>
        <dbReference type="SMART" id="SM00385"/>
    </source>
</evidence>
<dbReference type="InterPro" id="IPR036915">
    <property type="entry name" value="Cyclin-like_sf"/>
</dbReference>
<dbReference type="SMART" id="SM00385">
    <property type="entry name" value="CYCLIN"/>
    <property type="match status" value="1"/>
</dbReference>
<dbReference type="AlphaFoldDB" id="A0ABD3MW44"/>
<accession>A0ABD3MW44</accession>
<comment type="caution">
    <text evidence="3">The sequence shown here is derived from an EMBL/GenBank/DDBJ whole genome shotgun (WGS) entry which is preliminary data.</text>
</comment>
<sequence length="333" mass="37227">MKKSTAAISKSLYSLFDLPTIDLIDRVGAMVSQESQSHYTKKDYLRPSSRDSHSRSKKCVTSAARAKIVRWLYDIVDYFELERSTVAMAMSYADRFVSTPAGRTSRKDITSFQLICLACLFLSTKTIDTTHLDVDLLVKASIGCYDRQEILGAEKQVLEALNWRVCDVTSACLSNHLLGLLIKVVPMDSLTLESLVDFTKFQIELSVAEYDTSVLRRPSTVALAAVLNSMELLDFTSGEKGIFHRVVQSMGLSFSSRVRETSHLLNEVFDRQSEDMASRMSALDISYRSVDTSRTPLSLRTKKSALKCEPSPTCVDKAPLSLIRTSRRSTSAR</sequence>
<dbReference type="InterPro" id="IPR013763">
    <property type="entry name" value="Cyclin-like_dom"/>
</dbReference>
<feature type="domain" description="Cyclin-like" evidence="2">
    <location>
        <begin position="70"/>
        <end position="159"/>
    </location>
</feature>
<dbReference type="EMBL" id="JALLPJ020001356">
    <property type="protein sequence ID" value="KAL3767922.1"/>
    <property type="molecule type" value="Genomic_DNA"/>
</dbReference>
<organism evidence="3 4">
    <name type="scientific">Cyclotella atomus</name>
    <dbReference type="NCBI Taxonomy" id="382360"/>
    <lineage>
        <taxon>Eukaryota</taxon>
        <taxon>Sar</taxon>
        <taxon>Stramenopiles</taxon>
        <taxon>Ochrophyta</taxon>
        <taxon>Bacillariophyta</taxon>
        <taxon>Coscinodiscophyceae</taxon>
        <taxon>Thalassiosirophycidae</taxon>
        <taxon>Stephanodiscales</taxon>
        <taxon>Stephanodiscaceae</taxon>
        <taxon>Cyclotella</taxon>
    </lineage>
</organism>
<dbReference type="Gene3D" id="1.10.472.10">
    <property type="entry name" value="Cyclin-like"/>
    <property type="match status" value="2"/>
</dbReference>
<dbReference type="Proteomes" id="UP001530400">
    <property type="component" value="Unassembled WGS sequence"/>
</dbReference>
<name>A0ABD3MW44_9STRA</name>
<dbReference type="FunFam" id="1.10.472.10:FF:000093">
    <property type="entry name" value="Predicted protein"/>
    <property type="match status" value="1"/>
</dbReference>
<evidence type="ECO:0000313" key="4">
    <source>
        <dbReference type="Proteomes" id="UP001530400"/>
    </source>
</evidence>
<proteinExistence type="inferred from homology"/>
<keyword evidence="4" id="KW-1185">Reference proteome</keyword>
<dbReference type="InterPro" id="IPR006671">
    <property type="entry name" value="Cyclin_N"/>
</dbReference>
<dbReference type="SUPFAM" id="SSF47954">
    <property type="entry name" value="Cyclin-like"/>
    <property type="match status" value="1"/>
</dbReference>
<dbReference type="PANTHER" id="PTHR10177">
    <property type="entry name" value="CYCLINS"/>
    <property type="match status" value="1"/>
</dbReference>
<evidence type="ECO:0000256" key="1">
    <source>
        <dbReference type="RuleBase" id="RU000383"/>
    </source>
</evidence>